<sequence length="162" mass="18139">MTTATTLTTTTTTTKTSRSKVYRKTSLRNPSLNCEIIGGSVFEKKGVVRYASAAAQEKKQKRRSLAERETDARSENKWNLEDIHITCNPLSTPYPYSTPAATTTTTTTTTVPSKTTTESDEEPKSRSCGSFLPIFALIPHSVISFQYLSPKMKFSWWRNKIS</sequence>
<feature type="region of interest" description="Disordered" evidence="1">
    <location>
        <begin position="1"/>
        <end position="22"/>
    </location>
</feature>
<evidence type="ECO:0000313" key="3">
    <source>
        <dbReference type="Proteomes" id="UP000000311"/>
    </source>
</evidence>
<dbReference type="InParanoid" id="E2AXS2"/>
<organism evidence="3">
    <name type="scientific">Camponotus floridanus</name>
    <name type="common">Florida carpenter ant</name>
    <dbReference type="NCBI Taxonomy" id="104421"/>
    <lineage>
        <taxon>Eukaryota</taxon>
        <taxon>Metazoa</taxon>
        <taxon>Ecdysozoa</taxon>
        <taxon>Arthropoda</taxon>
        <taxon>Hexapoda</taxon>
        <taxon>Insecta</taxon>
        <taxon>Pterygota</taxon>
        <taxon>Neoptera</taxon>
        <taxon>Endopterygota</taxon>
        <taxon>Hymenoptera</taxon>
        <taxon>Apocrita</taxon>
        <taxon>Aculeata</taxon>
        <taxon>Formicoidea</taxon>
        <taxon>Formicidae</taxon>
        <taxon>Formicinae</taxon>
        <taxon>Camponotus</taxon>
    </lineage>
</organism>
<reference evidence="2 3" key="1">
    <citation type="journal article" date="2010" name="Science">
        <title>Genomic comparison of the ants Camponotus floridanus and Harpegnathos saltator.</title>
        <authorList>
            <person name="Bonasio R."/>
            <person name="Zhang G."/>
            <person name="Ye C."/>
            <person name="Mutti N.S."/>
            <person name="Fang X."/>
            <person name="Qin N."/>
            <person name="Donahue G."/>
            <person name="Yang P."/>
            <person name="Li Q."/>
            <person name="Li C."/>
            <person name="Zhang P."/>
            <person name="Huang Z."/>
            <person name="Berger S.L."/>
            <person name="Reinberg D."/>
            <person name="Wang J."/>
            <person name="Liebig J."/>
        </authorList>
    </citation>
    <scope>NUCLEOTIDE SEQUENCE [LARGE SCALE GENOMIC DNA]</scope>
    <source>
        <strain evidence="3">C129</strain>
    </source>
</reference>
<dbReference type="OrthoDB" id="7689023at2759"/>
<keyword evidence="3" id="KW-1185">Reference proteome</keyword>
<accession>E2AXS2</accession>
<name>E2AXS2_CAMFO</name>
<evidence type="ECO:0000256" key="1">
    <source>
        <dbReference type="SAM" id="MobiDB-lite"/>
    </source>
</evidence>
<feature type="compositionally biased region" description="Low complexity" evidence="1">
    <location>
        <begin position="1"/>
        <end position="16"/>
    </location>
</feature>
<dbReference type="AlphaFoldDB" id="E2AXS2"/>
<protein>
    <submittedName>
        <fullName evidence="2">Uncharacterized protein</fullName>
    </submittedName>
</protein>
<proteinExistence type="predicted"/>
<dbReference type="EMBL" id="GL443653">
    <property type="protein sequence ID" value="EFN61771.1"/>
    <property type="molecule type" value="Genomic_DNA"/>
</dbReference>
<gene>
    <name evidence="2" type="ORF">EAG_06947</name>
</gene>
<evidence type="ECO:0000313" key="2">
    <source>
        <dbReference type="EMBL" id="EFN61771.1"/>
    </source>
</evidence>
<feature type="region of interest" description="Disordered" evidence="1">
    <location>
        <begin position="96"/>
        <end position="126"/>
    </location>
</feature>
<feature type="compositionally biased region" description="Low complexity" evidence="1">
    <location>
        <begin position="96"/>
        <end position="116"/>
    </location>
</feature>
<dbReference type="Proteomes" id="UP000000311">
    <property type="component" value="Unassembled WGS sequence"/>
</dbReference>